<feature type="compositionally biased region" description="Polar residues" evidence="1">
    <location>
        <begin position="122"/>
        <end position="146"/>
    </location>
</feature>
<dbReference type="AlphaFoldDB" id="A0AAD9SJ99"/>
<feature type="region of interest" description="Disordered" evidence="1">
    <location>
        <begin position="173"/>
        <end position="198"/>
    </location>
</feature>
<feature type="compositionally biased region" description="Polar residues" evidence="1">
    <location>
        <begin position="312"/>
        <end position="321"/>
    </location>
</feature>
<keyword evidence="3" id="KW-1185">Reference proteome</keyword>
<feature type="compositionally biased region" description="Basic and acidic residues" evidence="1">
    <location>
        <begin position="60"/>
        <end position="74"/>
    </location>
</feature>
<feature type="region of interest" description="Disordered" evidence="1">
    <location>
        <begin position="312"/>
        <end position="339"/>
    </location>
</feature>
<accession>A0AAD9SJ99</accession>
<evidence type="ECO:0000256" key="1">
    <source>
        <dbReference type="SAM" id="MobiDB-lite"/>
    </source>
</evidence>
<feature type="region of interest" description="Disordered" evidence="1">
    <location>
        <begin position="416"/>
        <end position="502"/>
    </location>
</feature>
<evidence type="ECO:0000313" key="2">
    <source>
        <dbReference type="EMBL" id="KAK2609634.1"/>
    </source>
</evidence>
<protein>
    <submittedName>
        <fullName evidence="2">Uncharacterized protein</fullName>
    </submittedName>
</protein>
<feature type="compositionally biased region" description="Polar residues" evidence="1">
    <location>
        <begin position="421"/>
        <end position="430"/>
    </location>
</feature>
<evidence type="ECO:0000313" key="3">
    <source>
        <dbReference type="Proteomes" id="UP001265746"/>
    </source>
</evidence>
<dbReference type="Proteomes" id="UP001265746">
    <property type="component" value="Unassembled WGS sequence"/>
</dbReference>
<feature type="region of interest" description="Disordered" evidence="1">
    <location>
        <begin position="1"/>
        <end position="147"/>
    </location>
</feature>
<name>A0AAD9SJ99_PHOAM</name>
<feature type="compositionally biased region" description="Polar residues" evidence="1">
    <location>
        <begin position="462"/>
        <end position="472"/>
    </location>
</feature>
<gene>
    <name evidence="2" type="ORF">N8I77_003127</name>
</gene>
<proteinExistence type="predicted"/>
<reference evidence="2" key="1">
    <citation type="submission" date="2023-06" db="EMBL/GenBank/DDBJ databases">
        <authorList>
            <person name="Noh H."/>
        </authorList>
    </citation>
    <scope>NUCLEOTIDE SEQUENCE</scope>
    <source>
        <strain evidence="2">DUCC20226</strain>
    </source>
</reference>
<organism evidence="2 3">
    <name type="scientific">Phomopsis amygdali</name>
    <name type="common">Fusicoccum amygdali</name>
    <dbReference type="NCBI Taxonomy" id="1214568"/>
    <lineage>
        <taxon>Eukaryota</taxon>
        <taxon>Fungi</taxon>
        <taxon>Dikarya</taxon>
        <taxon>Ascomycota</taxon>
        <taxon>Pezizomycotina</taxon>
        <taxon>Sordariomycetes</taxon>
        <taxon>Sordariomycetidae</taxon>
        <taxon>Diaporthales</taxon>
        <taxon>Diaporthaceae</taxon>
        <taxon>Diaporthe</taxon>
    </lineage>
</organism>
<feature type="compositionally biased region" description="Basic and acidic residues" evidence="1">
    <location>
        <begin position="111"/>
        <end position="120"/>
    </location>
</feature>
<feature type="compositionally biased region" description="Polar residues" evidence="1">
    <location>
        <begin position="79"/>
        <end position="98"/>
    </location>
</feature>
<feature type="compositionally biased region" description="Polar residues" evidence="1">
    <location>
        <begin position="486"/>
        <end position="502"/>
    </location>
</feature>
<feature type="compositionally biased region" description="Basic and acidic residues" evidence="1">
    <location>
        <begin position="25"/>
        <end position="51"/>
    </location>
</feature>
<dbReference type="EMBL" id="JAUJFL010000002">
    <property type="protein sequence ID" value="KAK2609634.1"/>
    <property type="molecule type" value="Genomic_DNA"/>
</dbReference>
<sequence>MSLESTNPVRVWARPRSTPTTLSFSHEHCPSEDLDRRLESINHALRRDGLQPRKPNKRLHTSEVSRKEQSHTADDAVETGQSFRDYNCNKSGESSVKSTPRGILGALRNFQHKDSSRGMNDHSPSPAFSHTPSSYEAPSEMASQRSALEDRSNMAMQHSIMDRISKTFQSRRYGDFSFDSSPRRRRRNGRHSSVCMSSAESTPLFNALPPNEGQVLVGSQSQPSSWRSTIDPLATASLILATGELDRLANRPVSSRSTEVLSSGQSSACGVPPNSPAMKCLTSGEKSSLRMHTTSGASEMSLTPRNPLSAGTITRSGNSMPESAVHGNRRQRKTSSRFSEIRTPENILEASDEDMSTTNSPLDAVCTYPGLGPGSQSSHSSLASPPSLVEYSHMKGEASVTTAGSADQALEKTIVARNAPSKVSQSSASAKRSRPLGAVELDTPTHGSRGPRTHKSAAHTLHNGTLTPQNTRGLWCPPRKSLPPSRRQSMWSLGSPAGQSDA</sequence>
<comment type="caution">
    <text evidence="2">The sequence shown here is derived from an EMBL/GenBank/DDBJ whole genome shotgun (WGS) entry which is preliminary data.</text>
</comment>